<comment type="caution">
    <text evidence="1">The sequence shown here is derived from an EMBL/GenBank/DDBJ whole genome shotgun (WGS) entry which is preliminary data.</text>
</comment>
<evidence type="ECO:0000313" key="2">
    <source>
        <dbReference type="Proteomes" id="UP000674234"/>
    </source>
</evidence>
<dbReference type="AlphaFoldDB" id="A0A940WFR4"/>
<name>A0A940WFR4_9ACTN</name>
<gene>
    <name evidence="1" type="ORF">JOL79_08770</name>
</gene>
<accession>A0A940WFR4</accession>
<dbReference type="Proteomes" id="UP000674234">
    <property type="component" value="Unassembled WGS sequence"/>
</dbReference>
<dbReference type="RefSeq" id="WP_210155216.1">
    <property type="nucleotide sequence ID" value="NZ_JAFCNB010000004.1"/>
</dbReference>
<keyword evidence="2" id="KW-1185">Reference proteome</keyword>
<protein>
    <submittedName>
        <fullName evidence="1">Uncharacterized protein</fullName>
    </submittedName>
</protein>
<sequence>MIAIPMMSSRGSLLLTSSGSTTILVTVIILGLLVLPASGCGVPERHKVAMPPANASPEQVLRTYFDAIVGQDKETARALQASDTNFDLELERPDSPFRAWTSATDLHVEGPYQDLDCSPGATCVRMSVTFHLQDCFFATWPGGLKGDSFGLQLVKGRWLIKGHGEG</sequence>
<organism evidence="1 2">
    <name type="scientific">Microbispora oryzae</name>
    <dbReference type="NCBI Taxonomy" id="2806554"/>
    <lineage>
        <taxon>Bacteria</taxon>
        <taxon>Bacillati</taxon>
        <taxon>Actinomycetota</taxon>
        <taxon>Actinomycetes</taxon>
        <taxon>Streptosporangiales</taxon>
        <taxon>Streptosporangiaceae</taxon>
        <taxon>Microbispora</taxon>
    </lineage>
</organism>
<proteinExistence type="predicted"/>
<dbReference type="EMBL" id="JAFCNB010000004">
    <property type="protein sequence ID" value="MBP2703898.1"/>
    <property type="molecule type" value="Genomic_DNA"/>
</dbReference>
<reference evidence="1" key="1">
    <citation type="submission" date="2021-02" db="EMBL/GenBank/DDBJ databases">
        <title>Draft genome sequence of Microbispora sp. RL4-1S isolated from rice leaves in Thailand.</title>
        <authorList>
            <person name="Muangham S."/>
            <person name="Duangmal K."/>
        </authorList>
    </citation>
    <scope>NUCLEOTIDE SEQUENCE</scope>
    <source>
        <strain evidence="1">RL4-1S</strain>
    </source>
</reference>
<evidence type="ECO:0000313" key="1">
    <source>
        <dbReference type="EMBL" id="MBP2703898.1"/>
    </source>
</evidence>